<accession>A0AAW1PJH2</accession>
<keyword evidence="1" id="KW-0175">Coiled coil</keyword>
<feature type="coiled-coil region" evidence="1">
    <location>
        <begin position="272"/>
        <end position="342"/>
    </location>
</feature>
<dbReference type="Proteomes" id="UP001465755">
    <property type="component" value="Unassembled WGS sequence"/>
</dbReference>
<name>A0AAW1PJH2_9CHLO</name>
<comment type="caution">
    <text evidence="2">The sequence shown here is derived from an EMBL/GenBank/DDBJ whole genome shotgun (WGS) entry which is preliminary data.</text>
</comment>
<dbReference type="AlphaFoldDB" id="A0AAW1PJH2"/>
<evidence type="ECO:0000313" key="3">
    <source>
        <dbReference type="Proteomes" id="UP001465755"/>
    </source>
</evidence>
<dbReference type="EMBL" id="JALJOQ010000016">
    <property type="protein sequence ID" value="KAK9809739.1"/>
    <property type="molecule type" value="Genomic_DNA"/>
</dbReference>
<evidence type="ECO:0000256" key="1">
    <source>
        <dbReference type="SAM" id="Coils"/>
    </source>
</evidence>
<reference evidence="2 3" key="1">
    <citation type="journal article" date="2024" name="Nat. Commun.">
        <title>Phylogenomics reveals the evolutionary origins of lichenization in chlorophyte algae.</title>
        <authorList>
            <person name="Puginier C."/>
            <person name="Libourel C."/>
            <person name="Otte J."/>
            <person name="Skaloud P."/>
            <person name="Haon M."/>
            <person name="Grisel S."/>
            <person name="Petersen M."/>
            <person name="Berrin J.G."/>
            <person name="Delaux P.M."/>
            <person name="Dal Grande F."/>
            <person name="Keller J."/>
        </authorList>
    </citation>
    <scope>NUCLEOTIDE SEQUENCE [LARGE SCALE GENOMIC DNA]</scope>
    <source>
        <strain evidence="2 3">SAG 2036</strain>
    </source>
</reference>
<keyword evidence="3" id="KW-1185">Reference proteome</keyword>
<organism evidence="2 3">
    <name type="scientific">Symbiochloris irregularis</name>
    <dbReference type="NCBI Taxonomy" id="706552"/>
    <lineage>
        <taxon>Eukaryota</taxon>
        <taxon>Viridiplantae</taxon>
        <taxon>Chlorophyta</taxon>
        <taxon>core chlorophytes</taxon>
        <taxon>Trebouxiophyceae</taxon>
        <taxon>Trebouxiales</taxon>
        <taxon>Trebouxiaceae</taxon>
        <taxon>Symbiochloris</taxon>
    </lineage>
</organism>
<protein>
    <submittedName>
        <fullName evidence="2">Uncharacterized protein</fullName>
    </submittedName>
</protein>
<proteinExistence type="predicted"/>
<sequence length="389" mass="42737">MPKRGRKTDETVIQDFLPSAFCCEQLDLHTYERQGREVTERECRRLFGSKEFAQWRQAHTLEPRLVPSSGCWGWVWRCGVLTLLVTGLCLLSARSSLFSRTVAGTVQGLYRRSGALRTPEQDPVTQVVISKEHSTAPTEIAELPTKPCMAAESPQTPSSDGADSLIPSGFVDNQLESCHALERADRLQEQLSQLASDHDQLHHLLVTCEAEALRIDQERHSQALALQEGVIEGLKRDMVQAGLGPHGAVMDHQRSLDPGSIEHSLVFKTQQVVGLRAEVAMLRAQLERLELDPQPLILARSSGASAEVAAALQDAQQMARLLGQAEEDKDVLQREVRLLRQQLGLDIGRQPSPVQRALLPPSGAVDLLMPPASPPGHNPGSYAMFASLT</sequence>
<gene>
    <name evidence="2" type="ORF">WJX73_001716</name>
</gene>
<evidence type="ECO:0000313" key="2">
    <source>
        <dbReference type="EMBL" id="KAK9809739.1"/>
    </source>
</evidence>